<comment type="caution">
    <text evidence="2">The sequence shown here is derived from an EMBL/GenBank/DDBJ whole genome shotgun (WGS) entry which is preliminary data.</text>
</comment>
<evidence type="ECO:0000313" key="2">
    <source>
        <dbReference type="EMBL" id="KKR29684.1"/>
    </source>
</evidence>
<feature type="transmembrane region" description="Helical" evidence="1">
    <location>
        <begin position="53"/>
        <end position="69"/>
    </location>
</feature>
<reference evidence="2 3" key="1">
    <citation type="journal article" date="2015" name="Nature">
        <title>rRNA introns, odd ribosomes, and small enigmatic genomes across a large radiation of phyla.</title>
        <authorList>
            <person name="Brown C.T."/>
            <person name="Hug L.A."/>
            <person name="Thomas B.C."/>
            <person name="Sharon I."/>
            <person name="Castelle C.J."/>
            <person name="Singh A."/>
            <person name="Wilkins M.J."/>
            <person name="Williams K.H."/>
            <person name="Banfield J.F."/>
        </authorList>
    </citation>
    <scope>NUCLEOTIDE SEQUENCE [LARGE SCALE GENOMIC DNA]</scope>
</reference>
<dbReference type="AlphaFoldDB" id="A0A0G0PN98"/>
<dbReference type="EMBL" id="LBXL01000025">
    <property type="protein sequence ID" value="KKR29684.1"/>
    <property type="molecule type" value="Genomic_DNA"/>
</dbReference>
<sequence>MDDKAQKAVDDIMSGRLVESLQMTGKYVAGGILIGLVVGYVVATLTGKCRMCLPFWAAVIGGSSGYLVANKDSRDKNKNACGCL</sequence>
<evidence type="ECO:0000313" key="3">
    <source>
        <dbReference type="Proteomes" id="UP000034793"/>
    </source>
</evidence>
<protein>
    <submittedName>
        <fullName evidence="2">Uncharacterized protein</fullName>
    </submittedName>
</protein>
<organism evidence="2 3">
    <name type="scientific">Candidatus Woesebacteria bacterium GW2011_GWA1_39_8</name>
    <dbReference type="NCBI Taxonomy" id="1618552"/>
    <lineage>
        <taxon>Bacteria</taxon>
        <taxon>Candidatus Woeseibacteriota</taxon>
    </lineage>
</organism>
<keyword evidence="1" id="KW-1133">Transmembrane helix</keyword>
<keyword evidence="1" id="KW-0472">Membrane</keyword>
<feature type="transmembrane region" description="Helical" evidence="1">
    <location>
        <begin position="27"/>
        <end position="47"/>
    </location>
</feature>
<gene>
    <name evidence="2" type="ORF">UT61_C0025G0016</name>
</gene>
<name>A0A0G0PN98_9BACT</name>
<proteinExistence type="predicted"/>
<keyword evidence="1" id="KW-0812">Transmembrane</keyword>
<dbReference type="Proteomes" id="UP000034793">
    <property type="component" value="Unassembled WGS sequence"/>
</dbReference>
<accession>A0A0G0PN98</accession>
<evidence type="ECO:0000256" key="1">
    <source>
        <dbReference type="SAM" id="Phobius"/>
    </source>
</evidence>